<feature type="transmembrane region" description="Helical" evidence="1">
    <location>
        <begin position="87"/>
        <end position="108"/>
    </location>
</feature>
<accession>A0A839Q621</accession>
<reference evidence="2 3" key="1">
    <citation type="submission" date="2020-08" db="EMBL/GenBank/DDBJ databases">
        <title>The Agave Microbiome: Exploring the role of microbial communities in plant adaptations to desert environments.</title>
        <authorList>
            <person name="Partida-Martinez L.P."/>
        </authorList>
    </citation>
    <scope>NUCLEOTIDE SEQUENCE [LARGE SCALE GENOMIC DNA]</scope>
    <source>
        <strain evidence="2 3">AT2.18</strain>
    </source>
</reference>
<evidence type="ECO:0000313" key="3">
    <source>
        <dbReference type="Proteomes" id="UP000550501"/>
    </source>
</evidence>
<proteinExistence type="predicted"/>
<dbReference type="Proteomes" id="UP000550501">
    <property type="component" value="Unassembled WGS sequence"/>
</dbReference>
<evidence type="ECO:0000256" key="1">
    <source>
        <dbReference type="SAM" id="Phobius"/>
    </source>
</evidence>
<dbReference type="RefSeq" id="WP_183466949.1">
    <property type="nucleotide sequence ID" value="NZ_JACHVU010000002.1"/>
</dbReference>
<evidence type="ECO:0000313" key="2">
    <source>
        <dbReference type="EMBL" id="MBB2989676.1"/>
    </source>
</evidence>
<comment type="caution">
    <text evidence="2">The sequence shown here is derived from an EMBL/GenBank/DDBJ whole genome shotgun (WGS) entry which is preliminary data.</text>
</comment>
<keyword evidence="1" id="KW-0812">Transmembrane</keyword>
<keyword evidence="1" id="KW-0472">Membrane</keyword>
<keyword evidence="1" id="KW-1133">Transmembrane helix</keyword>
<name>A0A839Q621_MYCIR</name>
<gene>
    <name evidence="2" type="ORF">FHR72_001139</name>
</gene>
<feature type="transmembrane region" description="Helical" evidence="1">
    <location>
        <begin position="56"/>
        <end position="75"/>
    </location>
</feature>
<keyword evidence="3" id="KW-1185">Reference proteome</keyword>
<organism evidence="2 3">
    <name type="scientific">Mycolicibacterium iranicum</name>
    <name type="common">Mycobacterium iranicum</name>
    <dbReference type="NCBI Taxonomy" id="912594"/>
    <lineage>
        <taxon>Bacteria</taxon>
        <taxon>Bacillati</taxon>
        <taxon>Actinomycetota</taxon>
        <taxon>Actinomycetes</taxon>
        <taxon>Mycobacteriales</taxon>
        <taxon>Mycobacteriaceae</taxon>
        <taxon>Mycolicibacterium</taxon>
    </lineage>
</organism>
<feature type="transmembrane region" description="Helical" evidence="1">
    <location>
        <begin position="21"/>
        <end position="44"/>
    </location>
</feature>
<sequence>MDSTVNGVRAGSYDSRVWSTATWSAPVVVQLILALVIVISWRLGKALTGVHGPVQFLLAAAIVALLCAAVSVPLLRSGAPRARGLGLSIAASYAVVFFAIVVFGYWILEW</sequence>
<dbReference type="EMBL" id="JACHVU010000002">
    <property type="protein sequence ID" value="MBB2989676.1"/>
    <property type="molecule type" value="Genomic_DNA"/>
</dbReference>
<dbReference type="AlphaFoldDB" id="A0A839Q621"/>
<protein>
    <submittedName>
        <fullName evidence="2">Uncharacterized protein</fullName>
    </submittedName>
</protein>